<comment type="caution">
    <text evidence="1">The sequence shown here is derived from an EMBL/GenBank/DDBJ whole genome shotgun (WGS) entry which is preliminary data.</text>
</comment>
<evidence type="ECO:0000313" key="2">
    <source>
        <dbReference type="Proteomes" id="UP000609064"/>
    </source>
</evidence>
<evidence type="ECO:0000313" key="1">
    <source>
        <dbReference type="EMBL" id="GGD46343.1"/>
    </source>
</evidence>
<dbReference type="RefSeq" id="WP_188764723.1">
    <property type="nucleotide sequence ID" value="NZ_BMKK01000001.1"/>
</dbReference>
<keyword evidence="2" id="KW-1185">Reference proteome</keyword>
<dbReference type="Proteomes" id="UP000609064">
    <property type="component" value="Unassembled WGS sequence"/>
</dbReference>
<accession>A0A917DL28</accession>
<dbReference type="EMBL" id="BMKK01000001">
    <property type="protein sequence ID" value="GGD46343.1"/>
    <property type="molecule type" value="Genomic_DNA"/>
</dbReference>
<reference evidence="1" key="2">
    <citation type="submission" date="2020-09" db="EMBL/GenBank/DDBJ databases">
        <authorList>
            <person name="Sun Q."/>
            <person name="Zhou Y."/>
        </authorList>
    </citation>
    <scope>NUCLEOTIDE SEQUENCE</scope>
    <source>
        <strain evidence="1">CGMCC 1.15958</strain>
    </source>
</reference>
<name>A0A917DL28_9BACT</name>
<gene>
    <name evidence="1" type="ORF">GCM10011514_07990</name>
</gene>
<reference evidence="1" key="1">
    <citation type="journal article" date="2014" name="Int. J. Syst. Evol. Microbiol.">
        <title>Complete genome sequence of Corynebacterium casei LMG S-19264T (=DSM 44701T), isolated from a smear-ripened cheese.</title>
        <authorList>
            <consortium name="US DOE Joint Genome Institute (JGI-PGF)"/>
            <person name="Walter F."/>
            <person name="Albersmeier A."/>
            <person name="Kalinowski J."/>
            <person name="Ruckert C."/>
        </authorList>
    </citation>
    <scope>NUCLEOTIDE SEQUENCE</scope>
    <source>
        <strain evidence="1">CGMCC 1.15958</strain>
    </source>
</reference>
<dbReference type="AlphaFoldDB" id="A0A917DL28"/>
<organism evidence="1 2">
    <name type="scientific">Emticicia aquatilis</name>
    <dbReference type="NCBI Taxonomy" id="1537369"/>
    <lineage>
        <taxon>Bacteria</taxon>
        <taxon>Pseudomonadati</taxon>
        <taxon>Bacteroidota</taxon>
        <taxon>Cytophagia</taxon>
        <taxon>Cytophagales</taxon>
        <taxon>Leadbetterellaceae</taxon>
        <taxon>Emticicia</taxon>
    </lineage>
</organism>
<protein>
    <submittedName>
        <fullName evidence="1">Uncharacterized protein</fullName>
    </submittedName>
</protein>
<sequence length="64" mass="7366">METVILIGFLVAGLLTSFSLIFFSEHFSPFSSGVVKNMNSEYKQKVDYLKKIKHNFTRIKQVHA</sequence>
<proteinExistence type="predicted"/>